<evidence type="ECO:0000313" key="5">
    <source>
        <dbReference type="Proteomes" id="UP000186817"/>
    </source>
</evidence>
<keyword evidence="5" id="KW-1185">Reference proteome</keyword>
<sequence>MVYLFLPRFDFEFGGSLAVDSASDVTAACPLRPHKVPSMARLLWVGVATWTLAPPARALAPLQVNLEGLQEKAGEDPFITYYPDEPQHTAHYCTALESPENKKCTAQVKWAFSQTNSSSKKAKDFLDEVRFNMRKYGNVAPENATLDDFQKLYWCAPPKGNLSQECGAPPCNCTYPPCHMCLFPERPRNCTAESKDIRCKPPKQAMDYNGMQWPLVKVATPPPYHIFAIGALVGDWGGMDTMLKPVQGRDPLMPWWGYGLPKPGPTPFPRTRWNKNHDFMMCNHEQFLNCYKTWGTWGCPAGCGFDKQVDTQPQQLVAKVFKKRAEQNRPVAILNVGDNFYWGGIEKDCGHPMDELSYTAAHQFDQIFESVYNGPGVDGVPWISCLGNHDWGGRRFNNGWDQQFAYTWKSNRWILPAAYYTLKMYFEVGNFWMDIYVVDSNNEDGKDQWQEPSHNICGNQHNPWGATCASAGGPADVNSCHQWFWDLWGKQSGWLASLLAQSTAQWQVAVTHFPCGTQKNFWMDMHNRLGLDLLVTGHRHDQELWEPGWLGGLTCFITGGGGGISSEGTPNPYWKRDWYGEAQYGFYDLLVSFQNIVITSVDWSGYELKTSTVWPTLGWQKQR</sequence>
<proteinExistence type="predicted"/>
<dbReference type="GO" id="GO:0016787">
    <property type="term" value="F:hydrolase activity"/>
    <property type="evidence" value="ECO:0007669"/>
    <property type="project" value="UniProtKB-KW"/>
</dbReference>
<dbReference type="SUPFAM" id="SSF56300">
    <property type="entry name" value="Metallo-dependent phosphatases"/>
    <property type="match status" value="1"/>
</dbReference>
<dbReference type="Gene3D" id="3.60.21.10">
    <property type="match status" value="1"/>
</dbReference>
<dbReference type="PANTHER" id="PTHR10161:SF14">
    <property type="entry name" value="TARTRATE-RESISTANT ACID PHOSPHATASE TYPE 5"/>
    <property type="match status" value="1"/>
</dbReference>
<dbReference type="InterPro" id="IPR004843">
    <property type="entry name" value="Calcineurin-like_PHP"/>
</dbReference>
<protein>
    <submittedName>
        <fullName evidence="4">Tartrate-resistant acid phosphatase type 5</fullName>
    </submittedName>
</protein>
<evidence type="ECO:0000313" key="4">
    <source>
        <dbReference type="EMBL" id="OLQ14837.1"/>
    </source>
</evidence>
<evidence type="ECO:0000256" key="1">
    <source>
        <dbReference type="ARBA" id="ARBA00022729"/>
    </source>
</evidence>
<comment type="caution">
    <text evidence="4">The sequence shown here is derived from an EMBL/GenBank/DDBJ whole genome shotgun (WGS) entry which is preliminary data.</text>
</comment>
<dbReference type="InterPro" id="IPR051558">
    <property type="entry name" value="Metallophosphoesterase_PAP"/>
</dbReference>
<accession>A0A1Q9F5B1</accession>
<dbReference type="EMBL" id="LSRX01000010">
    <property type="protein sequence ID" value="OLQ14837.1"/>
    <property type="molecule type" value="Genomic_DNA"/>
</dbReference>
<gene>
    <name evidence="4" type="primary">ACP5</name>
    <name evidence="4" type="ORF">AK812_SmicGene984</name>
</gene>
<dbReference type="Proteomes" id="UP000186817">
    <property type="component" value="Unassembled WGS sequence"/>
</dbReference>
<name>A0A1Q9F5B1_SYMMI</name>
<dbReference type="OrthoDB" id="411211at2759"/>
<keyword evidence="1" id="KW-0732">Signal</keyword>
<evidence type="ECO:0000259" key="3">
    <source>
        <dbReference type="Pfam" id="PF00149"/>
    </source>
</evidence>
<dbReference type="OMA" id="PERPRNC"/>
<feature type="domain" description="Calcineurin-like phosphoesterase" evidence="3">
    <location>
        <begin position="317"/>
        <end position="541"/>
    </location>
</feature>
<dbReference type="Pfam" id="PF00149">
    <property type="entry name" value="Metallophos"/>
    <property type="match status" value="1"/>
</dbReference>
<organism evidence="4 5">
    <name type="scientific">Symbiodinium microadriaticum</name>
    <name type="common">Dinoflagellate</name>
    <name type="synonym">Zooxanthella microadriatica</name>
    <dbReference type="NCBI Taxonomy" id="2951"/>
    <lineage>
        <taxon>Eukaryota</taxon>
        <taxon>Sar</taxon>
        <taxon>Alveolata</taxon>
        <taxon>Dinophyceae</taxon>
        <taxon>Suessiales</taxon>
        <taxon>Symbiodiniaceae</taxon>
        <taxon>Symbiodinium</taxon>
    </lineage>
</organism>
<evidence type="ECO:0000256" key="2">
    <source>
        <dbReference type="ARBA" id="ARBA00022801"/>
    </source>
</evidence>
<keyword evidence="2" id="KW-0378">Hydrolase</keyword>
<reference evidence="4 5" key="1">
    <citation type="submission" date="2016-02" db="EMBL/GenBank/DDBJ databases">
        <title>Genome analysis of coral dinoflagellate symbionts highlights evolutionary adaptations to a symbiotic lifestyle.</title>
        <authorList>
            <person name="Aranda M."/>
            <person name="Li Y."/>
            <person name="Liew Y.J."/>
            <person name="Baumgarten S."/>
            <person name="Simakov O."/>
            <person name="Wilson M."/>
            <person name="Piel J."/>
            <person name="Ashoor H."/>
            <person name="Bougouffa S."/>
            <person name="Bajic V.B."/>
            <person name="Ryu T."/>
            <person name="Ravasi T."/>
            <person name="Bayer T."/>
            <person name="Micklem G."/>
            <person name="Kim H."/>
            <person name="Bhak J."/>
            <person name="Lajeunesse T.C."/>
            <person name="Voolstra C.R."/>
        </authorList>
    </citation>
    <scope>NUCLEOTIDE SEQUENCE [LARGE SCALE GENOMIC DNA]</scope>
    <source>
        <strain evidence="4 5">CCMP2467</strain>
    </source>
</reference>
<dbReference type="InterPro" id="IPR029052">
    <property type="entry name" value="Metallo-depent_PP-like"/>
</dbReference>
<dbReference type="AlphaFoldDB" id="A0A1Q9F5B1"/>
<dbReference type="PANTHER" id="PTHR10161">
    <property type="entry name" value="TARTRATE-RESISTANT ACID PHOSPHATASE TYPE 5"/>
    <property type="match status" value="1"/>
</dbReference>